<evidence type="ECO:0000313" key="2">
    <source>
        <dbReference type="Proteomes" id="UP000789920"/>
    </source>
</evidence>
<proteinExistence type="predicted"/>
<feature type="non-terminal residue" evidence="1">
    <location>
        <position position="1"/>
    </location>
</feature>
<evidence type="ECO:0000313" key="1">
    <source>
        <dbReference type="EMBL" id="CAG8761252.1"/>
    </source>
</evidence>
<dbReference type="Proteomes" id="UP000789920">
    <property type="component" value="Unassembled WGS sequence"/>
</dbReference>
<gene>
    <name evidence="1" type="ORF">RPERSI_LOCUS15254</name>
</gene>
<name>A0ACA9QQW1_9GLOM</name>
<keyword evidence="2" id="KW-1185">Reference proteome</keyword>
<dbReference type="EMBL" id="CAJVQC010036394">
    <property type="protein sequence ID" value="CAG8761252.1"/>
    <property type="molecule type" value="Genomic_DNA"/>
</dbReference>
<accession>A0ACA9QQW1</accession>
<reference evidence="1" key="1">
    <citation type="submission" date="2021-06" db="EMBL/GenBank/DDBJ databases">
        <authorList>
            <person name="Kallberg Y."/>
            <person name="Tangrot J."/>
            <person name="Rosling A."/>
        </authorList>
    </citation>
    <scope>NUCLEOTIDE SEQUENCE</scope>
    <source>
        <strain evidence="1">MA461A</strain>
    </source>
</reference>
<protein>
    <submittedName>
        <fullName evidence="1">30019_t:CDS:1</fullName>
    </submittedName>
</protein>
<sequence length="59" mass="6563">KNTTSRQDKCTHQVKIPNPNEESTTAMKEKGVTESKGNTEIDAAKLPTRTNLHKQNNAQ</sequence>
<organism evidence="1 2">
    <name type="scientific">Racocetra persica</name>
    <dbReference type="NCBI Taxonomy" id="160502"/>
    <lineage>
        <taxon>Eukaryota</taxon>
        <taxon>Fungi</taxon>
        <taxon>Fungi incertae sedis</taxon>
        <taxon>Mucoromycota</taxon>
        <taxon>Glomeromycotina</taxon>
        <taxon>Glomeromycetes</taxon>
        <taxon>Diversisporales</taxon>
        <taxon>Gigasporaceae</taxon>
        <taxon>Racocetra</taxon>
    </lineage>
</organism>
<comment type="caution">
    <text evidence="1">The sequence shown here is derived from an EMBL/GenBank/DDBJ whole genome shotgun (WGS) entry which is preliminary data.</text>
</comment>